<evidence type="ECO:0000313" key="8">
    <source>
        <dbReference type="EMBL" id="KAJ8271452.1"/>
    </source>
</evidence>
<dbReference type="GO" id="GO:0008330">
    <property type="term" value="F:protein tyrosine/threonine phosphatase activity"/>
    <property type="evidence" value="ECO:0007669"/>
    <property type="project" value="TreeGrafter"/>
</dbReference>
<dbReference type="GO" id="GO:0017017">
    <property type="term" value="F:MAP kinase tyrosine/serine/threonine phosphatase activity"/>
    <property type="evidence" value="ECO:0007669"/>
    <property type="project" value="InterPro"/>
</dbReference>
<dbReference type="Proteomes" id="UP001152803">
    <property type="component" value="Unassembled WGS sequence"/>
</dbReference>
<accession>A0A9Q1HZI9</accession>
<feature type="region of interest" description="Disordered" evidence="5">
    <location>
        <begin position="227"/>
        <end position="267"/>
    </location>
</feature>
<gene>
    <name evidence="8" type="ORF">COCON_G00103110</name>
</gene>
<evidence type="ECO:0000256" key="4">
    <source>
        <dbReference type="ARBA" id="ARBA00022912"/>
    </source>
</evidence>
<dbReference type="Pfam" id="PF00782">
    <property type="entry name" value="DSPc"/>
    <property type="match status" value="1"/>
</dbReference>
<keyword evidence="3" id="KW-0378">Hydrolase</keyword>
<protein>
    <recommendedName>
        <fullName evidence="2">protein-tyrosine-phosphatase</fullName>
        <ecNumber evidence="2">3.1.3.48</ecNumber>
    </recommendedName>
</protein>
<dbReference type="FunFam" id="3.90.190.10:FF:000044">
    <property type="entry name" value="Dual specificity protein phosphatase 8"/>
    <property type="match status" value="1"/>
</dbReference>
<evidence type="ECO:0000256" key="1">
    <source>
        <dbReference type="ARBA" id="ARBA00008601"/>
    </source>
</evidence>
<dbReference type="GO" id="GO:0043409">
    <property type="term" value="P:negative regulation of MAPK cascade"/>
    <property type="evidence" value="ECO:0007669"/>
    <property type="project" value="TreeGrafter"/>
</dbReference>
<dbReference type="SUPFAM" id="SSF52799">
    <property type="entry name" value="(Phosphotyrosine protein) phosphatases II"/>
    <property type="match status" value="1"/>
</dbReference>
<feature type="region of interest" description="Disordered" evidence="5">
    <location>
        <begin position="303"/>
        <end position="378"/>
    </location>
</feature>
<dbReference type="EC" id="3.1.3.48" evidence="2"/>
<dbReference type="AlphaFoldDB" id="A0A9Q1HZI9"/>
<evidence type="ECO:0000256" key="3">
    <source>
        <dbReference type="ARBA" id="ARBA00022801"/>
    </source>
</evidence>
<organism evidence="8 9">
    <name type="scientific">Conger conger</name>
    <name type="common">Conger eel</name>
    <name type="synonym">Muraena conger</name>
    <dbReference type="NCBI Taxonomy" id="82655"/>
    <lineage>
        <taxon>Eukaryota</taxon>
        <taxon>Metazoa</taxon>
        <taxon>Chordata</taxon>
        <taxon>Craniata</taxon>
        <taxon>Vertebrata</taxon>
        <taxon>Euteleostomi</taxon>
        <taxon>Actinopterygii</taxon>
        <taxon>Neopterygii</taxon>
        <taxon>Teleostei</taxon>
        <taxon>Anguilliformes</taxon>
        <taxon>Congridae</taxon>
        <taxon>Conger</taxon>
    </lineage>
</organism>
<proteinExistence type="inferred from homology"/>
<keyword evidence="4" id="KW-0904">Protein phosphatase</keyword>
<dbReference type="InterPro" id="IPR016130">
    <property type="entry name" value="Tyr_Pase_AS"/>
</dbReference>
<evidence type="ECO:0000313" key="9">
    <source>
        <dbReference type="Proteomes" id="UP001152803"/>
    </source>
</evidence>
<dbReference type="CDD" id="cd14645">
    <property type="entry name" value="DSP_DUSP8"/>
    <property type="match status" value="1"/>
</dbReference>
<evidence type="ECO:0000256" key="5">
    <source>
        <dbReference type="SAM" id="MobiDB-lite"/>
    </source>
</evidence>
<dbReference type="EMBL" id="JAFJMO010000007">
    <property type="protein sequence ID" value="KAJ8271452.1"/>
    <property type="molecule type" value="Genomic_DNA"/>
</dbReference>
<dbReference type="PROSITE" id="PS50056">
    <property type="entry name" value="TYR_PHOSPHATASE_2"/>
    <property type="match status" value="1"/>
</dbReference>
<dbReference type="SMART" id="SM00195">
    <property type="entry name" value="DSPc"/>
    <property type="match status" value="1"/>
</dbReference>
<evidence type="ECO:0000256" key="2">
    <source>
        <dbReference type="ARBA" id="ARBA00013064"/>
    </source>
</evidence>
<comment type="similarity">
    <text evidence="1">Belongs to the protein-tyrosine phosphatase family. Non-receptor class dual specificity subfamily.</text>
</comment>
<evidence type="ECO:0000259" key="6">
    <source>
        <dbReference type="PROSITE" id="PS50054"/>
    </source>
</evidence>
<keyword evidence="9" id="KW-1185">Reference proteome</keyword>
<dbReference type="PROSITE" id="PS50054">
    <property type="entry name" value="TYR_PHOSPHATASE_DUAL"/>
    <property type="match status" value="1"/>
</dbReference>
<evidence type="ECO:0000259" key="7">
    <source>
        <dbReference type="PROSITE" id="PS50056"/>
    </source>
</evidence>
<reference evidence="8" key="1">
    <citation type="journal article" date="2023" name="Science">
        <title>Genome structures resolve the early diversification of teleost fishes.</title>
        <authorList>
            <person name="Parey E."/>
            <person name="Louis A."/>
            <person name="Montfort J."/>
            <person name="Bouchez O."/>
            <person name="Roques C."/>
            <person name="Iampietro C."/>
            <person name="Lluch J."/>
            <person name="Castinel A."/>
            <person name="Donnadieu C."/>
            <person name="Desvignes T."/>
            <person name="Floi Bucao C."/>
            <person name="Jouanno E."/>
            <person name="Wen M."/>
            <person name="Mejri S."/>
            <person name="Dirks R."/>
            <person name="Jansen H."/>
            <person name="Henkel C."/>
            <person name="Chen W.J."/>
            <person name="Zahm M."/>
            <person name="Cabau C."/>
            <person name="Klopp C."/>
            <person name="Thompson A.W."/>
            <person name="Robinson-Rechavi M."/>
            <person name="Braasch I."/>
            <person name="Lecointre G."/>
            <person name="Bobe J."/>
            <person name="Postlethwait J.H."/>
            <person name="Berthelot C."/>
            <person name="Roest Crollius H."/>
            <person name="Guiguen Y."/>
        </authorList>
    </citation>
    <scope>NUCLEOTIDE SEQUENCE</scope>
    <source>
        <strain evidence="8">Concon-B</strain>
    </source>
</reference>
<comment type="caution">
    <text evidence="8">The sequence shown here is derived from an EMBL/GenBank/DDBJ whole genome shotgun (WGS) entry which is preliminary data.</text>
</comment>
<dbReference type="PROSITE" id="PS00383">
    <property type="entry name" value="TYR_PHOSPHATASE_1"/>
    <property type="match status" value="1"/>
</dbReference>
<dbReference type="GO" id="GO:0033550">
    <property type="term" value="F:MAP kinase tyrosine phosphatase activity"/>
    <property type="evidence" value="ECO:0007669"/>
    <property type="project" value="TreeGrafter"/>
</dbReference>
<dbReference type="OrthoDB" id="165342at2759"/>
<dbReference type="InterPro" id="IPR020422">
    <property type="entry name" value="TYR_PHOSPHATASE_DUAL_dom"/>
</dbReference>
<dbReference type="InterPro" id="IPR000340">
    <property type="entry name" value="Dual-sp_phosphatase_cat-dom"/>
</dbReference>
<dbReference type="GO" id="GO:0005737">
    <property type="term" value="C:cytoplasm"/>
    <property type="evidence" value="ECO:0007669"/>
    <property type="project" value="TreeGrafter"/>
</dbReference>
<dbReference type="PRINTS" id="PR01764">
    <property type="entry name" value="MAPKPHPHTASE"/>
</dbReference>
<feature type="compositionally biased region" description="Basic and acidic residues" evidence="5">
    <location>
        <begin position="319"/>
        <end position="335"/>
    </location>
</feature>
<dbReference type="InterPro" id="IPR048035">
    <property type="entry name" value="DUSP8_DSP"/>
</dbReference>
<name>A0A9Q1HZI9_CONCO</name>
<dbReference type="PANTHER" id="PTHR10159:SF108">
    <property type="entry name" value="DUAL SPECIFICITY PROTEIN PHOSPHATASE 8"/>
    <property type="match status" value="1"/>
</dbReference>
<sequence>MGPLESLMTDCAVLSHYLTGRFSERNTCLTKPMSSLHPTTALITGSHLEIMRGIGLCEGKPATILPMSLSQPCLPVANVGPTRILPHLYLGSQKDVLNKDLMAQSGITYVLNASNTCPKPDFICESHFMRIPVNDNYCEKLLPWLEKTNDFIDKAKVSNCRVIVHCLAGISRSATIAIAYIMKTMGLSSDDAYRFVKDRRPSISPNFNFLGQLLEFEKGLRVRKALSAGGRGEEEEAEPKAVDTGLREAEPQEAELKPASPSSLQQGFSGLHLSAERIQDTNRLKRSFSLDIRSAYAPAGCPPAPPSLALTPADAEPEDVPKLCRLDSPGARRADSPGSAESPGSLGETRARQRRKGKSPGSVSPTHPLGLGCGDGGVRKSPSLDDNLKASLLLALPGVGVGVGTGAVWTKHRDPAQASTPSTPTGEAPWFYGVDPSPAAGRWHEDTPGGGGASDKQFNRRSCQMEFEEGMSESRSREELGKIGKQSSFSGSMEIIEVPVNVTSAALWTDVVLTPAHSYDTFCAPPSVKDVTLREVSGAAEVPCAVSEGAGQPLHYSQVISEDPAAAGVPLDRPFRIIRSPLILVTDDENPGASCLIETRLQVDHGGVVYVRACPALWCLDVDSSDMLDRNEEE</sequence>
<feature type="region of interest" description="Disordered" evidence="5">
    <location>
        <begin position="412"/>
        <end position="457"/>
    </location>
</feature>
<dbReference type="InterPro" id="IPR000387">
    <property type="entry name" value="Tyr_Pase_dom"/>
</dbReference>
<dbReference type="InterPro" id="IPR008343">
    <property type="entry name" value="MKP"/>
</dbReference>
<dbReference type="Gene3D" id="3.90.190.10">
    <property type="entry name" value="Protein tyrosine phosphatase superfamily"/>
    <property type="match status" value="1"/>
</dbReference>
<feature type="compositionally biased region" description="Basic and acidic residues" evidence="5">
    <location>
        <begin position="238"/>
        <end position="256"/>
    </location>
</feature>
<feature type="domain" description="Tyrosine-protein phosphatase" evidence="6">
    <location>
        <begin position="80"/>
        <end position="222"/>
    </location>
</feature>
<dbReference type="InterPro" id="IPR029021">
    <property type="entry name" value="Prot-tyrosine_phosphatase-like"/>
</dbReference>
<dbReference type="PANTHER" id="PTHR10159">
    <property type="entry name" value="DUAL SPECIFICITY PROTEIN PHOSPHATASE"/>
    <property type="match status" value="1"/>
</dbReference>
<feature type="domain" description="Tyrosine specific protein phosphatases" evidence="7">
    <location>
        <begin position="142"/>
        <end position="203"/>
    </location>
</feature>